<feature type="coiled-coil region" evidence="17">
    <location>
        <begin position="564"/>
        <end position="591"/>
    </location>
</feature>
<keyword evidence="4 19" id="KW-0812">Transmembrane</keyword>
<keyword evidence="3" id="KW-0963">Cytoplasm</keyword>
<feature type="coiled-coil region" evidence="17">
    <location>
        <begin position="437"/>
        <end position="464"/>
    </location>
</feature>
<feature type="region of interest" description="Disordered" evidence="18">
    <location>
        <begin position="123"/>
        <end position="167"/>
    </location>
</feature>
<evidence type="ECO:0000256" key="5">
    <source>
        <dbReference type="ARBA" id="ARBA00022846"/>
    </source>
</evidence>
<organism evidence="21 22">
    <name type="scientific">Scophthalmus maximus</name>
    <name type="common">Turbot</name>
    <name type="synonym">Psetta maxima</name>
    <dbReference type="NCBI Taxonomy" id="52904"/>
    <lineage>
        <taxon>Eukaryota</taxon>
        <taxon>Metazoa</taxon>
        <taxon>Chordata</taxon>
        <taxon>Craniata</taxon>
        <taxon>Vertebrata</taxon>
        <taxon>Euteleostomi</taxon>
        <taxon>Actinopterygii</taxon>
        <taxon>Neopterygii</taxon>
        <taxon>Teleostei</taxon>
        <taxon>Neoteleostei</taxon>
        <taxon>Acanthomorphata</taxon>
        <taxon>Carangaria</taxon>
        <taxon>Pleuronectiformes</taxon>
        <taxon>Pleuronectoidei</taxon>
        <taxon>Scophthalmidae</taxon>
        <taxon>Scophthalmus</taxon>
    </lineage>
</organism>
<feature type="transmembrane region" description="Helical" evidence="19">
    <location>
        <begin position="59"/>
        <end position="82"/>
    </location>
</feature>
<protein>
    <recommendedName>
        <fullName evidence="14">Dynein regulatory complex subunit 2</fullName>
    </recommendedName>
    <alternativeName>
        <fullName evidence="15">Coiled-coil domain-containing protein 65</fullName>
    </alternativeName>
</protein>
<evidence type="ECO:0000256" key="9">
    <source>
        <dbReference type="ARBA" id="ARBA00023136"/>
    </source>
</evidence>
<reference evidence="21 22" key="1">
    <citation type="submission" date="2019-06" db="EMBL/GenBank/DDBJ databases">
        <title>Draft genomes of female and male turbot (Scophthalmus maximus).</title>
        <authorList>
            <person name="Xu H."/>
            <person name="Xu X.-W."/>
            <person name="Shao C."/>
            <person name="Chen S."/>
        </authorList>
    </citation>
    <scope>NUCLEOTIDE SEQUENCE [LARGE SCALE GENOMIC DNA]</scope>
    <source>
        <strain evidence="21">Ysfricsl-2016a</strain>
        <tissue evidence="21">Blood</tissue>
    </source>
</reference>
<dbReference type="EMBL" id="VEVO01000012">
    <property type="protein sequence ID" value="KAF0033563.1"/>
    <property type="molecule type" value="Genomic_DNA"/>
</dbReference>
<evidence type="ECO:0000256" key="4">
    <source>
        <dbReference type="ARBA" id="ARBA00022692"/>
    </source>
</evidence>
<dbReference type="PANTHER" id="PTHR21625">
    <property type="entry name" value="NYD-SP28 PROTEIN"/>
    <property type="match status" value="1"/>
</dbReference>
<sequence>MFVVAFGEFQMMHSKFASLVTTFWPIFPANTLVVTGTIVTCVCYLGVLGGMKENRCMLISFFVLLFILMLVELAMACVFLVYSREIDTYFEKDLMRSLEIYRHSIPESNKTVKDDFDAVQHLTTAPENQRTPDNSKERNAQKQPQDMTKKVKKGGGGKGGGKTEEEKGLYLQQRAQAEDEMAKKKEEILTLFLKDKLQKEEKNSAVNLLKLNEGWRTILRQTQPAELRKDAVVLRQTFEKQLDGMDDVIKLLEGDLRDAERQSAQVRRVHLQHVERLWAQQEKRLTFLQEHWEKNLQHLSSGFHSERKQMLEHSRQQQSYLEHSSFTVEQQHKEVMDEIHKLYSESMASYQRAHEDRVHHRTSSALVREGDTALKDKTRQHQETQQLHRREAKDLDDLIVKNQQYIQMTEESRKKVKGLQVSSETEQDKVFQLRWKLNTSKAENESMERNLTAASNEVNQKAHKIQDQLTWDHAGTRKQLVNLTLQSNDATKKLQVVIAKGERDLRIAEMCCKLERKLENVFTSSPLAEDDHRSVTEEEAEKETCEFAELQQVMWRINAAVLHREALKRGREDLRTENQQLKLLLRQHLSDYILDGRHTLLTVHWAPTTTVPPDTDRRHNVIEAAHVVRHNNI</sequence>
<evidence type="ECO:0000256" key="1">
    <source>
        <dbReference type="ARBA" id="ARBA00004141"/>
    </source>
</evidence>
<dbReference type="GO" id="GO:0005858">
    <property type="term" value="C:axonemal dynein complex"/>
    <property type="evidence" value="ECO:0007669"/>
    <property type="project" value="InterPro"/>
</dbReference>
<dbReference type="GO" id="GO:0016020">
    <property type="term" value="C:membrane"/>
    <property type="evidence" value="ECO:0007669"/>
    <property type="project" value="UniProtKB-SubCell"/>
</dbReference>
<comment type="function">
    <text evidence="16">Component of the nexin-dynein regulatory complex (N-DRC), a key regulator of ciliary/flagellar motility which maintains the alignment and integrity of the distal axoneme and regulates microtubule sliding in motile axonemes. Plays a critical role in the assembly of N-DRC and also stabilizes the assembly of multiple inner dynein arms and radial spokes. Coassembles with DRC1 to form a central scaffold needed for assembly of the N-DRC and its attachment to the outer doublet microtubules.</text>
</comment>
<comment type="caution">
    <text evidence="21">The sequence shown here is derived from an EMBL/GenBank/DDBJ whole genome shotgun (WGS) entry which is preliminary data.</text>
</comment>
<evidence type="ECO:0000256" key="13">
    <source>
        <dbReference type="ARBA" id="ARBA00038424"/>
    </source>
</evidence>
<feature type="coiled-coil region" evidence="17">
    <location>
        <begin position="167"/>
        <end position="194"/>
    </location>
</feature>
<evidence type="ECO:0000256" key="18">
    <source>
        <dbReference type="SAM" id="MobiDB-lite"/>
    </source>
</evidence>
<dbReference type="PANTHER" id="PTHR21625:SF0">
    <property type="entry name" value="DYNEIN REGULATORY COMPLEX SUBUNIT 2"/>
    <property type="match status" value="1"/>
</dbReference>
<dbReference type="GO" id="GO:0070286">
    <property type="term" value="P:axonemal dynein complex assembly"/>
    <property type="evidence" value="ECO:0007669"/>
    <property type="project" value="InterPro"/>
</dbReference>
<evidence type="ECO:0000259" key="20">
    <source>
        <dbReference type="Pfam" id="PF14772"/>
    </source>
</evidence>
<feature type="compositionally biased region" description="Polar residues" evidence="18">
    <location>
        <begin position="123"/>
        <end position="132"/>
    </location>
</feature>
<dbReference type="Pfam" id="PF14772">
    <property type="entry name" value="NYD-SP28"/>
    <property type="match status" value="1"/>
</dbReference>
<keyword evidence="11" id="KW-0966">Cell projection</keyword>
<evidence type="ECO:0000313" key="22">
    <source>
        <dbReference type="Proteomes" id="UP000438429"/>
    </source>
</evidence>
<evidence type="ECO:0000256" key="7">
    <source>
        <dbReference type="ARBA" id="ARBA00023054"/>
    </source>
</evidence>
<dbReference type="InterPro" id="IPR018499">
    <property type="entry name" value="Tetraspanin/Peripherin"/>
</dbReference>
<evidence type="ECO:0000256" key="10">
    <source>
        <dbReference type="ARBA" id="ARBA00023212"/>
    </source>
</evidence>
<dbReference type="GO" id="GO:0060285">
    <property type="term" value="P:cilium-dependent cell motility"/>
    <property type="evidence" value="ECO:0007669"/>
    <property type="project" value="TreeGrafter"/>
</dbReference>
<evidence type="ECO:0000256" key="3">
    <source>
        <dbReference type="ARBA" id="ARBA00022490"/>
    </source>
</evidence>
<dbReference type="Pfam" id="PF00335">
    <property type="entry name" value="Tetraspanin"/>
    <property type="match status" value="1"/>
</dbReference>
<dbReference type="InterPro" id="IPR039505">
    <property type="entry name" value="DRC1/2_N"/>
</dbReference>
<dbReference type="InterPro" id="IPR039750">
    <property type="entry name" value="DRC1/DRC2"/>
</dbReference>
<evidence type="ECO:0000256" key="11">
    <source>
        <dbReference type="ARBA" id="ARBA00023273"/>
    </source>
</evidence>
<accession>A0A6A4SHE4</accession>
<comment type="subcellular location">
    <subcellularLocation>
        <location evidence="2">Cytoplasm</location>
        <location evidence="2">Cytoskeleton</location>
        <location evidence="2">Flagellum axoneme</location>
    </subcellularLocation>
    <subcellularLocation>
        <location evidence="12">Cytoplasm</location>
        <location evidence="12">Cytoskeleton</location>
        <location evidence="12">Flagellum basal body</location>
    </subcellularLocation>
    <subcellularLocation>
        <location evidence="1">Membrane</location>
        <topology evidence="1">Multi-pass membrane protein</topology>
    </subcellularLocation>
</comment>
<name>A0A6A4SHE4_SCOMX</name>
<gene>
    <name evidence="21" type="ORF">F2P81_013629</name>
</gene>
<dbReference type="Proteomes" id="UP000438429">
    <property type="component" value="Unassembled WGS sequence"/>
</dbReference>
<comment type="similarity">
    <text evidence="13">Belongs to the DRC2 family.</text>
</comment>
<dbReference type="PRINTS" id="PR00259">
    <property type="entry name" value="TMFOUR"/>
</dbReference>
<keyword evidence="5" id="KW-0282">Flagellum</keyword>
<evidence type="ECO:0000256" key="6">
    <source>
        <dbReference type="ARBA" id="ARBA00022989"/>
    </source>
</evidence>
<feature type="transmembrane region" description="Helical" evidence="19">
    <location>
        <begin position="23"/>
        <end position="47"/>
    </location>
</feature>
<keyword evidence="9 19" id="KW-0472">Membrane</keyword>
<proteinExistence type="inferred from homology"/>
<keyword evidence="8" id="KW-0969">Cilium</keyword>
<keyword evidence="6 19" id="KW-1133">Transmembrane helix</keyword>
<keyword evidence="7 17" id="KW-0175">Coiled coil</keyword>
<evidence type="ECO:0000256" key="16">
    <source>
        <dbReference type="ARBA" id="ARBA00045865"/>
    </source>
</evidence>
<feature type="coiled-coil region" evidence="17">
    <location>
        <begin position="242"/>
        <end position="269"/>
    </location>
</feature>
<dbReference type="GO" id="GO:0003352">
    <property type="term" value="P:regulation of cilium movement"/>
    <property type="evidence" value="ECO:0007669"/>
    <property type="project" value="TreeGrafter"/>
</dbReference>
<feature type="domain" description="Dynein regulatory complex protein 1/2 N-terminal" evidence="20">
    <location>
        <begin position="173"/>
        <end position="274"/>
    </location>
</feature>
<evidence type="ECO:0000256" key="12">
    <source>
        <dbReference type="ARBA" id="ARBA00037841"/>
    </source>
</evidence>
<evidence type="ECO:0000256" key="19">
    <source>
        <dbReference type="SAM" id="Phobius"/>
    </source>
</evidence>
<evidence type="ECO:0000256" key="14">
    <source>
        <dbReference type="ARBA" id="ARBA00040899"/>
    </source>
</evidence>
<evidence type="ECO:0000256" key="15">
    <source>
        <dbReference type="ARBA" id="ARBA00041517"/>
    </source>
</evidence>
<evidence type="ECO:0000313" key="21">
    <source>
        <dbReference type="EMBL" id="KAF0033563.1"/>
    </source>
</evidence>
<evidence type="ECO:0000256" key="2">
    <source>
        <dbReference type="ARBA" id="ARBA00004611"/>
    </source>
</evidence>
<dbReference type="AlphaFoldDB" id="A0A6A4SHE4"/>
<evidence type="ECO:0000256" key="8">
    <source>
        <dbReference type="ARBA" id="ARBA00023069"/>
    </source>
</evidence>
<keyword evidence="10" id="KW-0206">Cytoskeleton</keyword>
<evidence type="ECO:0000256" key="17">
    <source>
        <dbReference type="SAM" id="Coils"/>
    </source>
</evidence>